<sequence>MLALTALVSPSIANPEECQEGEYLDDHGVCSPCKECGPGFELSKECGYGEGKEAECTPCHPRRFKDSWGPHGCKSCLSCALINRAQKSNCSTTSDATCGGCFPGFYSKTQIGGFQDVECVPCTKQTPSSEQQCLSRIGLEESSTDPAQDPALVVLTSSALALLALVLLTVSILYCQQFWKSQCQHVFLRSQNVSGQRMTFRTSAGPASFHELPPDACSLDLRNFRSLYRSPEDLPLTLAWPPGSLLGGTGILARFIAVQHLEGEGKRDAEGPVGALQFIPGADVSGSCLPHPQPDTDWSKLVTVTSKTPPARSPLETQPLMGTSGLHGCSFHGGFSESREDHSRGPDGPAQPASCARESEHCWPHAPVECTELDLQAFSAWAGKGAAETGAPGKQKPPPEVLLPLSACPAAQAGLSPEVPSVLCSSFQNWTFETGGPLRTITILHLDVVAIGNIGRAKETHTHTPTFQGGFCGVVRLSFLSCRPAAPQTEEVGPSLLMDPEGWPDVKKY</sequence>
<evidence type="ECO:0000256" key="5">
    <source>
        <dbReference type="ARBA" id="ARBA00023136"/>
    </source>
</evidence>
<keyword evidence="5" id="KW-0472">Membrane</keyword>
<feature type="non-terminal residue" evidence="12">
    <location>
        <position position="1"/>
    </location>
</feature>
<dbReference type="CDD" id="cd15838">
    <property type="entry name" value="TNFRSF27"/>
    <property type="match status" value="1"/>
</dbReference>
<reference evidence="12 13" key="1">
    <citation type="journal article" date="2013" name="Proc. Natl. Acad. Sci. U.S.A.">
        <title>The king cobra genome reveals dynamic gene evolution and adaptation in the snake venom system.</title>
        <authorList>
            <person name="Vonk F.J."/>
            <person name="Casewell N.R."/>
            <person name="Henkel C.V."/>
            <person name="Heimberg A.M."/>
            <person name="Jansen H.J."/>
            <person name="McCleary R.J."/>
            <person name="Kerkkamp H.M."/>
            <person name="Vos R.A."/>
            <person name="Guerreiro I."/>
            <person name="Calvete J.J."/>
            <person name="Wuster W."/>
            <person name="Woods A.E."/>
            <person name="Logan J.M."/>
            <person name="Harrison R.A."/>
            <person name="Castoe T.A."/>
            <person name="de Koning A.P."/>
            <person name="Pollock D.D."/>
            <person name="Yandell M."/>
            <person name="Calderon D."/>
            <person name="Renjifo C."/>
            <person name="Currier R.B."/>
            <person name="Salgado D."/>
            <person name="Pla D."/>
            <person name="Sanz L."/>
            <person name="Hyder A.S."/>
            <person name="Ribeiro J.M."/>
            <person name="Arntzen J.W."/>
            <person name="van den Thillart G.E."/>
            <person name="Boetzer M."/>
            <person name="Pirovano W."/>
            <person name="Dirks R.P."/>
            <person name="Spaink H.P."/>
            <person name="Duboule D."/>
            <person name="McGlinn E."/>
            <person name="Kini R.M."/>
            <person name="Richardson M.K."/>
        </authorList>
    </citation>
    <scope>NUCLEOTIDE SEQUENCE</scope>
    <source>
        <tissue evidence="12">Blood</tissue>
    </source>
</reference>
<dbReference type="SMART" id="SM00208">
    <property type="entry name" value="TNFR"/>
    <property type="match status" value="2"/>
</dbReference>
<keyword evidence="13" id="KW-1185">Reference proteome</keyword>
<dbReference type="AlphaFoldDB" id="V8NZ32"/>
<protein>
    <submittedName>
        <fullName evidence="12">Tumor necrosis factor receptor superfamily member 27</fullName>
    </submittedName>
</protein>
<comment type="caution">
    <text evidence="12">The sequence shown here is derived from an EMBL/GenBank/DDBJ whole genome shotgun (WGS) entry which is preliminary data.</text>
</comment>
<feature type="region of interest" description="Disordered" evidence="10">
    <location>
        <begin position="331"/>
        <end position="355"/>
    </location>
</feature>
<dbReference type="GO" id="GO:0043123">
    <property type="term" value="P:positive regulation of canonical NF-kappaB signal transduction"/>
    <property type="evidence" value="ECO:0007669"/>
    <property type="project" value="InterPro"/>
</dbReference>
<dbReference type="Proteomes" id="UP000018936">
    <property type="component" value="Unassembled WGS sequence"/>
</dbReference>
<dbReference type="PANTHER" id="PTHR12120">
    <property type="entry name" value="TNFR-CYS DOMAIN-CONTAINING PROTEIN"/>
    <property type="match status" value="1"/>
</dbReference>
<comment type="subcellular location">
    <subcellularLocation>
        <location evidence="1">Membrane</location>
        <topology evidence="1">Single-pass membrane protein</topology>
    </subcellularLocation>
</comment>
<accession>V8NZ32</accession>
<dbReference type="PROSITE" id="PS50050">
    <property type="entry name" value="TNFR_NGFR_2"/>
    <property type="match status" value="1"/>
</dbReference>
<dbReference type="Gene3D" id="2.10.50.10">
    <property type="entry name" value="Tumor Necrosis Factor Receptor, subunit A, domain 2"/>
    <property type="match status" value="1"/>
</dbReference>
<dbReference type="GO" id="GO:0005886">
    <property type="term" value="C:plasma membrane"/>
    <property type="evidence" value="ECO:0007669"/>
    <property type="project" value="TreeGrafter"/>
</dbReference>
<evidence type="ECO:0000256" key="6">
    <source>
        <dbReference type="ARBA" id="ARBA00023157"/>
    </source>
</evidence>
<evidence type="ECO:0000256" key="9">
    <source>
        <dbReference type="PROSITE-ProRule" id="PRU00206"/>
    </source>
</evidence>
<feature type="disulfide bond" evidence="9">
    <location>
        <begin position="33"/>
        <end position="46"/>
    </location>
</feature>
<keyword evidence="8" id="KW-0325">Glycoprotein</keyword>
<feature type="domain" description="TNFR-Cys" evidence="11">
    <location>
        <begin position="17"/>
        <end position="56"/>
    </location>
</feature>
<evidence type="ECO:0000256" key="7">
    <source>
        <dbReference type="ARBA" id="ARBA00023170"/>
    </source>
</evidence>
<evidence type="ECO:0000256" key="3">
    <source>
        <dbReference type="ARBA" id="ARBA00022737"/>
    </source>
</evidence>
<evidence type="ECO:0000256" key="8">
    <source>
        <dbReference type="ARBA" id="ARBA00023180"/>
    </source>
</evidence>
<evidence type="ECO:0000256" key="1">
    <source>
        <dbReference type="ARBA" id="ARBA00004167"/>
    </source>
</evidence>
<evidence type="ECO:0000259" key="11">
    <source>
        <dbReference type="PROSITE" id="PS50050"/>
    </source>
</evidence>
<evidence type="ECO:0000256" key="2">
    <source>
        <dbReference type="ARBA" id="ARBA00022692"/>
    </source>
</evidence>
<keyword evidence="4" id="KW-1133">Transmembrane helix</keyword>
<dbReference type="Pfam" id="PF00020">
    <property type="entry name" value="TNFR_c6"/>
    <property type="match status" value="1"/>
</dbReference>
<evidence type="ECO:0000313" key="13">
    <source>
        <dbReference type="Proteomes" id="UP000018936"/>
    </source>
</evidence>
<dbReference type="GO" id="GO:0038023">
    <property type="term" value="F:signaling receptor activity"/>
    <property type="evidence" value="ECO:0007669"/>
    <property type="project" value="InterPro"/>
</dbReference>
<dbReference type="GO" id="GO:0046330">
    <property type="term" value="P:positive regulation of JNK cascade"/>
    <property type="evidence" value="ECO:0007669"/>
    <property type="project" value="InterPro"/>
</dbReference>
<dbReference type="PANTHER" id="PTHR12120:SF8">
    <property type="entry name" value="TUMOR NECROSIS FACTOR RECEPTOR SUPERFAMILY MEMBER 27"/>
    <property type="match status" value="1"/>
</dbReference>
<keyword evidence="7 12" id="KW-0675">Receptor</keyword>
<organism evidence="12 13">
    <name type="scientific">Ophiophagus hannah</name>
    <name type="common">King cobra</name>
    <name type="synonym">Naja hannah</name>
    <dbReference type="NCBI Taxonomy" id="8665"/>
    <lineage>
        <taxon>Eukaryota</taxon>
        <taxon>Metazoa</taxon>
        <taxon>Chordata</taxon>
        <taxon>Craniata</taxon>
        <taxon>Vertebrata</taxon>
        <taxon>Euteleostomi</taxon>
        <taxon>Lepidosauria</taxon>
        <taxon>Squamata</taxon>
        <taxon>Bifurcata</taxon>
        <taxon>Unidentata</taxon>
        <taxon>Episquamata</taxon>
        <taxon>Toxicofera</taxon>
        <taxon>Serpentes</taxon>
        <taxon>Colubroidea</taxon>
        <taxon>Elapidae</taxon>
        <taxon>Elapinae</taxon>
        <taxon>Ophiophagus</taxon>
    </lineage>
</organism>
<dbReference type="InterPro" id="IPR034060">
    <property type="entry name" value="TNFRSF27_N"/>
</dbReference>
<feature type="repeat" description="TNFR-Cys" evidence="9">
    <location>
        <begin position="17"/>
        <end position="56"/>
    </location>
</feature>
<gene>
    <name evidence="12" type="primary">EDA2R</name>
    <name evidence="12" type="ORF">L345_06724</name>
</gene>
<dbReference type="OrthoDB" id="10017617at2759"/>
<evidence type="ECO:0000313" key="12">
    <source>
        <dbReference type="EMBL" id="ETE67489.1"/>
    </source>
</evidence>
<keyword evidence="2" id="KW-0812">Transmembrane</keyword>
<dbReference type="InterPro" id="IPR001368">
    <property type="entry name" value="TNFR/NGFR_Cys_rich_reg"/>
</dbReference>
<keyword evidence="3" id="KW-0677">Repeat</keyword>
<keyword evidence="6 9" id="KW-1015">Disulfide bond</keyword>
<name>V8NZ32_OPHHA</name>
<evidence type="ECO:0000256" key="10">
    <source>
        <dbReference type="SAM" id="MobiDB-lite"/>
    </source>
</evidence>
<dbReference type="EMBL" id="AZIM01001278">
    <property type="protein sequence ID" value="ETE67489.1"/>
    <property type="molecule type" value="Genomic_DNA"/>
</dbReference>
<dbReference type="PROSITE" id="PS00652">
    <property type="entry name" value="TNFR_NGFR_1"/>
    <property type="match status" value="2"/>
</dbReference>
<evidence type="ECO:0000256" key="4">
    <source>
        <dbReference type="ARBA" id="ARBA00022989"/>
    </source>
</evidence>
<comment type="caution">
    <text evidence="9">Lacks conserved residue(s) required for the propagation of feature annotation.</text>
</comment>
<dbReference type="InterPro" id="IPR047526">
    <property type="entry name" value="TNR19/27/EDAR"/>
</dbReference>
<proteinExistence type="predicted"/>